<dbReference type="GO" id="GO:0030246">
    <property type="term" value="F:carbohydrate binding"/>
    <property type="evidence" value="ECO:0007669"/>
    <property type="project" value="UniProtKB-KW"/>
</dbReference>
<dbReference type="EC" id="2.7.11.1" evidence="4"/>
<dbReference type="InParanoid" id="A0A059CCI5"/>
<dbReference type="GO" id="GO:0002229">
    <property type="term" value="P:defense response to oomycetes"/>
    <property type="evidence" value="ECO:0007669"/>
    <property type="project" value="UniProtKB-ARBA"/>
</dbReference>
<dbReference type="Pfam" id="PF00139">
    <property type="entry name" value="Lectin_legB"/>
    <property type="match status" value="1"/>
</dbReference>
<dbReference type="OMA" id="KANEAWI"/>
<dbReference type="PANTHER" id="PTHR27007">
    <property type="match status" value="1"/>
</dbReference>
<evidence type="ECO:0000256" key="1">
    <source>
        <dbReference type="ARBA" id="ARBA00004251"/>
    </source>
</evidence>
<feature type="transmembrane region" description="Helical" evidence="19">
    <location>
        <begin position="293"/>
        <end position="316"/>
    </location>
</feature>
<evidence type="ECO:0000256" key="2">
    <source>
        <dbReference type="ARBA" id="ARBA00008536"/>
    </source>
</evidence>
<keyword evidence="7" id="KW-0808">Transferase</keyword>
<keyword evidence="5" id="KW-1003">Cell membrane</keyword>
<dbReference type="GO" id="GO:0005886">
    <property type="term" value="C:plasma membrane"/>
    <property type="evidence" value="ECO:0000318"/>
    <property type="project" value="GO_Central"/>
</dbReference>
<dbReference type="CDD" id="cd14066">
    <property type="entry name" value="STKc_IRAK"/>
    <property type="match status" value="1"/>
</dbReference>
<keyword evidence="10" id="KW-0430">Lectin</keyword>
<evidence type="ECO:0000256" key="15">
    <source>
        <dbReference type="ARBA" id="ARBA00023136"/>
    </source>
</evidence>
<evidence type="ECO:0000259" key="20">
    <source>
        <dbReference type="PROSITE" id="PS50011"/>
    </source>
</evidence>
<organism evidence="21">
    <name type="scientific">Eucalyptus grandis</name>
    <name type="common">Flooded gum</name>
    <dbReference type="NCBI Taxonomy" id="71139"/>
    <lineage>
        <taxon>Eukaryota</taxon>
        <taxon>Viridiplantae</taxon>
        <taxon>Streptophyta</taxon>
        <taxon>Embryophyta</taxon>
        <taxon>Tracheophyta</taxon>
        <taxon>Spermatophyta</taxon>
        <taxon>Magnoliopsida</taxon>
        <taxon>eudicotyledons</taxon>
        <taxon>Gunneridae</taxon>
        <taxon>Pentapetalae</taxon>
        <taxon>rosids</taxon>
        <taxon>malvids</taxon>
        <taxon>Myrtales</taxon>
        <taxon>Myrtaceae</taxon>
        <taxon>Myrtoideae</taxon>
        <taxon>Eucalypteae</taxon>
        <taxon>Eucalyptus</taxon>
    </lineage>
</organism>
<evidence type="ECO:0000256" key="7">
    <source>
        <dbReference type="ARBA" id="ARBA00022679"/>
    </source>
</evidence>
<sequence>MELRSSNIVSFKTRELQSLLVLVLSLAIAFTASASSQGIDFSFQTFDNDSIRFQGDASISGNLIQLTRVYGNVVSGNVSGGWAMYHEPMRLWDKATGNVADFTTNFTFIIDSQENSIFGDGFTFFLVPEGSQIQINSLGRYLGLINPNSNPSISSTPFVAVEFDTYRNNYSGVVDPNCLQVAHVGIDLNNLTSAVSSCVDWFKDKIMSGGRINATITYNSSTQNLSVVMIDADATGTDITASAIYDIVNMSKYLPEWVNFGFSAATGTDFELHTLEAWEFRSNVQVAGKKSKLWLWATLGSGSFIWLVLVLAFVWFRHCLKRKGTYMSGEEDALAIDEEFEQVPGPKKFSYKEVVEATNNFAIERLVGEGGFGRVYEGYLTTVNAKVAIKKINPGSRQGIKEYATEVKTISRLRHRNLVQLIGWCHEKKELLLIYEFMSNGSLDTHLFKERTFLPWEKRYKIAQGIASALLYLHEEWEQCVLHRDVKSSNIMLDSDFSAKLGDFGLARLVDHAKGLQTTIVAGTMGYLAPECVYTGKASKESDVYSFGIVLLEIACGRKVVEPRAKEGQIRLVNWVWEQYGIGRVLDAAESKLGINSDEKQLECLMVVGLWCSHPDHIARPSIREALNVLNFNAPLPNLPSKLPVPTYLAPLSSFTMASIVSSHTTSTSGTEVSTFTTSSIQSPRSASTTLLPSTI</sequence>
<dbReference type="AlphaFoldDB" id="A0A059CCI5"/>
<accession>A0A059CCI5</accession>
<dbReference type="PROSITE" id="PS50011">
    <property type="entry name" value="PROTEIN_KINASE_DOM"/>
    <property type="match status" value="1"/>
</dbReference>
<keyword evidence="6" id="KW-0723">Serine/threonine-protein kinase</keyword>
<comment type="similarity">
    <text evidence="3">In the C-terminal section; belongs to the protein kinase superfamily. Ser/Thr protein kinase family.</text>
</comment>
<keyword evidence="15 19" id="KW-0472">Membrane</keyword>
<evidence type="ECO:0000256" key="11">
    <source>
        <dbReference type="ARBA" id="ARBA00022741"/>
    </source>
</evidence>
<dbReference type="FunFam" id="1.10.510.10:FF:000240">
    <property type="entry name" value="Lectin-domain containing receptor kinase A4.3"/>
    <property type="match status" value="1"/>
</dbReference>
<dbReference type="SMART" id="SM00220">
    <property type="entry name" value="S_TKc"/>
    <property type="match status" value="1"/>
</dbReference>
<dbReference type="PROSITE" id="PS00108">
    <property type="entry name" value="PROTEIN_KINASE_ST"/>
    <property type="match status" value="1"/>
</dbReference>
<dbReference type="KEGG" id="egr:104440880"/>
<evidence type="ECO:0000313" key="21">
    <source>
        <dbReference type="EMBL" id="KCW76082.1"/>
    </source>
</evidence>
<dbReference type="InterPro" id="IPR000985">
    <property type="entry name" value="Lectin_LegA_CS"/>
</dbReference>
<reference evidence="21" key="1">
    <citation type="submission" date="2013-07" db="EMBL/GenBank/DDBJ databases">
        <title>The genome of Eucalyptus grandis.</title>
        <authorList>
            <person name="Schmutz J."/>
            <person name="Hayes R."/>
            <person name="Myburg A."/>
            <person name="Tuskan G."/>
            <person name="Grattapaglia D."/>
            <person name="Rokhsar D.S."/>
        </authorList>
    </citation>
    <scope>NUCLEOTIDE SEQUENCE</scope>
    <source>
        <tissue evidence="21">Leaf extractions</tissue>
    </source>
</reference>
<evidence type="ECO:0000256" key="9">
    <source>
        <dbReference type="ARBA" id="ARBA00022729"/>
    </source>
</evidence>
<dbReference type="PROSITE" id="PS00308">
    <property type="entry name" value="LECTIN_LEGUME_ALPHA"/>
    <property type="match status" value="1"/>
</dbReference>
<evidence type="ECO:0000256" key="4">
    <source>
        <dbReference type="ARBA" id="ARBA00012513"/>
    </source>
</evidence>
<evidence type="ECO:0000256" key="19">
    <source>
        <dbReference type="SAM" id="Phobius"/>
    </source>
</evidence>
<dbReference type="InterPro" id="IPR011009">
    <property type="entry name" value="Kinase-like_dom_sf"/>
</dbReference>
<dbReference type="FunFam" id="3.30.200.20:FF:000168">
    <property type="entry name" value="L-type lectin-domain containing receptor kinase IX.1"/>
    <property type="match status" value="1"/>
</dbReference>
<evidence type="ECO:0000256" key="16">
    <source>
        <dbReference type="ARBA" id="ARBA00023170"/>
    </source>
</evidence>
<evidence type="ECO:0000256" key="6">
    <source>
        <dbReference type="ARBA" id="ARBA00022527"/>
    </source>
</evidence>
<evidence type="ECO:0000256" key="17">
    <source>
        <dbReference type="ARBA" id="ARBA00023180"/>
    </source>
</evidence>
<protein>
    <recommendedName>
        <fullName evidence="4">non-specific serine/threonine protein kinase</fullName>
        <ecNumber evidence="4">2.7.11.1</ecNumber>
    </recommendedName>
</protein>
<keyword evidence="11 18" id="KW-0547">Nucleotide-binding</keyword>
<dbReference type="Gene3D" id="1.10.510.10">
    <property type="entry name" value="Transferase(Phosphotransferase) domain 1"/>
    <property type="match status" value="1"/>
</dbReference>
<dbReference type="InterPro" id="IPR050528">
    <property type="entry name" value="L-type_Lectin-RKs"/>
</dbReference>
<keyword evidence="14 19" id="KW-1133">Transmembrane helix</keyword>
<dbReference type="EMBL" id="KK198756">
    <property type="protein sequence ID" value="KCW76082.1"/>
    <property type="molecule type" value="Genomic_DNA"/>
</dbReference>
<name>A0A059CCI5_EUCGR</name>
<dbReference type="InterPro" id="IPR013320">
    <property type="entry name" value="ConA-like_dom_sf"/>
</dbReference>
<dbReference type="OrthoDB" id="842456at2759"/>
<dbReference type="InterPro" id="IPR008271">
    <property type="entry name" value="Ser/Thr_kinase_AS"/>
</dbReference>
<feature type="domain" description="Protein kinase" evidence="20">
    <location>
        <begin position="361"/>
        <end position="639"/>
    </location>
</feature>
<evidence type="ECO:0000256" key="10">
    <source>
        <dbReference type="ARBA" id="ARBA00022734"/>
    </source>
</evidence>
<evidence type="ECO:0000256" key="14">
    <source>
        <dbReference type="ARBA" id="ARBA00022989"/>
    </source>
</evidence>
<dbReference type="InterPro" id="IPR000719">
    <property type="entry name" value="Prot_kinase_dom"/>
</dbReference>
<dbReference type="Gene3D" id="3.30.200.20">
    <property type="entry name" value="Phosphorylase Kinase, domain 1"/>
    <property type="match status" value="1"/>
</dbReference>
<dbReference type="eggNOG" id="ENOG502QTX3">
    <property type="taxonomic scope" value="Eukaryota"/>
</dbReference>
<evidence type="ECO:0000256" key="8">
    <source>
        <dbReference type="ARBA" id="ARBA00022692"/>
    </source>
</evidence>
<gene>
    <name evidence="21" type="ORF">EUGRSUZ_D00457</name>
</gene>
<keyword evidence="17" id="KW-0325">Glycoprotein</keyword>
<evidence type="ECO:0000256" key="12">
    <source>
        <dbReference type="ARBA" id="ARBA00022777"/>
    </source>
</evidence>
<dbReference type="Gramene" id="KCW76082">
    <property type="protein sequence ID" value="KCW76082"/>
    <property type="gene ID" value="EUGRSUZ_D00457"/>
</dbReference>
<proteinExistence type="inferred from homology"/>
<keyword evidence="16" id="KW-0675">Receptor</keyword>
<keyword evidence="13 18" id="KW-0067">ATP-binding</keyword>
<dbReference type="Pfam" id="PF00069">
    <property type="entry name" value="Pkinase"/>
    <property type="match status" value="1"/>
</dbReference>
<comment type="subcellular location">
    <subcellularLocation>
        <location evidence="1">Cell membrane</location>
        <topology evidence="1">Single-pass type I membrane protein</topology>
    </subcellularLocation>
</comment>
<dbReference type="CDD" id="cd06899">
    <property type="entry name" value="lectin_legume_LecRK_Arcelin_ConA"/>
    <property type="match status" value="1"/>
</dbReference>
<evidence type="ECO:0000256" key="3">
    <source>
        <dbReference type="ARBA" id="ARBA00010217"/>
    </source>
</evidence>
<evidence type="ECO:0000256" key="5">
    <source>
        <dbReference type="ARBA" id="ARBA00022475"/>
    </source>
</evidence>
<evidence type="ECO:0000256" key="13">
    <source>
        <dbReference type="ARBA" id="ARBA00022840"/>
    </source>
</evidence>
<evidence type="ECO:0000256" key="18">
    <source>
        <dbReference type="PROSITE-ProRule" id="PRU10141"/>
    </source>
</evidence>
<dbReference type="PROSITE" id="PS00107">
    <property type="entry name" value="PROTEIN_KINASE_ATP"/>
    <property type="match status" value="1"/>
</dbReference>
<keyword evidence="12" id="KW-0418">Kinase</keyword>
<dbReference type="SUPFAM" id="SSF49899">
    <property type="entry name" value="Concanavalin A-like lectins/glucanases"/>
    <property type="match status" value="1"/>
</dbReference>
<dbReference type="InterPro" id="IPR001220">
    <property type="entry name" value="Legume_lectin_dom"/>
</dbReference>
<dbReference type="InterPro" id="IPR017441">
    <property type="entry name" value="Protein_kinase_ATP_BS"/>
</dbReference>
<dbReference type="PROSITE" id="PS00307">
    <property type="entry name" value="LECTIN_LEGUME_BETA"/>
    <property type="match status" value="1"/>
</dbReference>
<dbReference type="Gene3D" id="2.60.120.200">
    <property type="match status" value="1"/>
</dbReference>
<dbReference type="InterPro" id="IPR019825">
    <property type="entry name" value="Lectin_legB_Mn/Ca_BS"/>
</dbReference>
<dbReference type="SUPFAM" id="SSF56112">
    <property type="entry name" value="Protein kinase-like (PK-like)"/>
    <property type="match status" value="1"/>
</dbReference>
<feature type="binding site" evidence="18">
    <location>
        <position position="391"/>
    </location>
    <ligand>
        <name>ATP</name>
        <dbReference type="ChEBI" id="CHEBI:30616"/>
    </ligand>
</feature>
<keyword evidence="9" id="KW-0732">Signal</keyword>
<comment type="similarity">
    <text evidence="2">In the N-terminal section; belongs to the leguminous lectin family.</text>
</comment>
<dbReference type="GO" id="GO:0004674">
    <property type="term" value="F:protein serine/threonine kinase activity"/>
    <property type="evidence" value="ECO:0007669"/>
    <property type="project" value="UniProtKB-KW"/>
</dbReference>
<keyword evidence="8 19" id="KW-0812">Transmembrane</keyword>
<dbReference type="GO" id="GO:0005524">
    <property type="term" value="F:ATP binding"/>
    <property type="evidence" value="ECO:0007669"/>
    <property type="project" value="UniProtKB-UniRule"/>
</dbReference>